<protein>
    <submittedName>
        <fullName evidence="1">Uncharacterized protein</fullName>
    </submittedName>
</protein>
<dbReference type="Proteomes" id="UP000499080">
    <property type="component" value="Unassembled WGS sequence"/>
</dbReference>
<dbReference type="AlphaFoldDB" id="A0A4Y2P1A3"/>
<proteinExistence type="predicted"/>
<comment type="caution">
    <text evidence="1">The sequence shown here is derived from an EMBL/GenBank/DDBJ whole genome shotgun (WGS) entry which is preliminary data.</text>
</comment>
<reference evidence="1 2" key="1">
    <citation type="journal article" date="2019" name="Sci. Rep.">
        <title>Orb-weaving spider Araneus ventricosus genome elucidates the spidroin gene catalogue.</title>
        <authorList>
            <person name="Kono N."/>
            <person name="Nakamura H."/>
            <person name="Ohtoshi R."/>
            <person name="Moran D.A.P."/>
            <person name="Shinohara A."/>
            <person name="Yoshida Y."/>
            <person name="Fujiwara M."/>
            <person name="Mori M."/>
            <person name="Tomita M."/>
            <person name="Arakawa K."/>
        </authorList>
    </citation>
    <scope>NUCLEOTIDE SEQUENCE [LARGE SCALE GENOMIC DNA]</scope>
</reference>
<keyword evidence="2" id="KW-1185">Reference proteome</keyword>
<dbReference type="EMBL" id="BGPR01010072">
    <property type="protein sequence ID" value="GBN44097.1"/>
    <property type="molecule type" value="Genomic_DNA"/>
</dbReference>
<evidence type="ECO:0000313" key="1">
    <source>
        <dbReference type="EMBL" id="GBN44097.1"/>
    </source>
</evidence>
<evidence type="ECO:0000313" key="2">
    <source>
        <dbReference type="Proteomes" id="UP000499080"/>
    </source>
</evidence>
<organism evidence="1 2">
    <name type="scientific">Araneus ventricosus</name>
    <name type="common">Orbweaver spider</name>
    <name type="synonym">Epeira ventricosa</name>
    <dbReference type="NCBI Taxonomy" id="182803"/>
    <lineage>
        <taxon>Eukaryota</taxon>
        <taxon>Metazoa</taxon>
        <taxon>Ecdysozoa</taxon>
        <taxon>Arthropoda</taxon>
        <taxon>Chelicerata</taxon>
        <taxon>Arachnida</taxon>
        <taxon>Araneae</taxon>
        <taxon>Araneomorphae</taxon>
        <taxon>Entelegynae</taxon>
        <taxon>Araneoidea</taxon>
        <taxon>Araneidae</taxon>
        <taxon>Araneus</taxon>
    </lineage>
</organism>
<accession>A0A4Y2P1A3</accession>
<sequence>MNCKHAESSLRCVDFEILKHRRNGSFDHVLAKFHGWTSPNGGLLHSIDRSLKPRCLIPTLGISSTHLEYQLAKPWLEESLWWTAAFYRAFLHLRCHIPIIGIFPTHLEYLLFKAWLVASLWWTVHIIERFQPRYLLGPSVFSINPITRPELL</sequence>
<gene>
    <name evidence="1" type="ORF">AVEN_29721_1</name>
</gene>
<name>A0A4Y2P1A3_ARAVE</name>